<name>A0AAD9QIB1_ACRCE</name>
<organism evidence="1 2">
    <name type="scientific">Acropora cervicornis</name>
    <name type="common">Staghorn coral</name>
    <dbReference type="NCBI Taxonomy" id="6130"/>
    <lineage>
        <taxon>Eukaryota</taxon>
        <taxon>Metazoa</taxon>
        <taxon>Cnidaria</taxon>
        <taxon>Anthozoa</taxon>
        <taxon>Hexacorallia</taxon>
        <taxon>Scleractinia</taxon>
        <taxon>Astrocoeniina</taxon>
        <taxon>Acroporidae</taxon>
        <taxon>Acropora</taxon>
    </lineage>
</organism>
<comment type="caution">
    <text evidence="1">The sequence shown here is derived from an EMBL/GenBank/DDBJ whole genome shotgun (WGS) entry which is preliminary data.</text>
</comment>
<evidence type="ECO:0000313" key="2">
    <source>
        <dbReference type="Proteomes" id="UP001249851"/>
    </source>
</evidence>
<reference evidence="1" key="2">
    <citation type="journal article" date="2023" name="Science">
        <title>Genomic signatures of disease resistance in endangered staghorn corals.</title>
        <authorList>
            <person name="Vollmer S.V."/>
            <person name="Selwyn J.D."/>
            <person name="Despard B.A."/>
            <person name="Roesel C.L."/>
        </authorList>
    </citation>
    <scope>NUCLEOTIDE SEQUENCE</scope>
    <source>
        <strain evidence="1">K2</strain>
    </source>
</reference>
<keyword evidence="2" id="KW-1185">Reference proteome</keyword>
<evidence type="ECO:0000313" key="1">
    <source>
        <dbReference type="EMBL" id="KAK2561787.1"/>
    </source>
</evidence>
<gene>
    <name evidence="1" type="ORF">P5673_015173</name>
</gene>
<accession>A0AAD9QIB1</accession>
<dbReference type="EMBL" id="JARQWQ010000031">
    <property type="protein sequence ID" value="KAK2561787.1"/>
    <property type="molecule type" value="Genomic_DNA"/>
</dbReference>
<reference evidence="1" key="1">
    <citation type="journal article" date="2023" name="G3 (Bethesda)">
        <title>Whole genome assembly and annotation of the endangered Caribbean coral Acropora cervicornis.</title>
        <authorList>
            <person name="Selwyn J.D."/>
            <person name="Vollmer S.V."/>
        </authorList>
    </citation>
    <scope>NUCLEOTIDE SEQUENCE</scope>
    <source>
        <strain evidence="1">K2</strain>
    </source>
</reference>
<dbReference type="Proteomes" id="UP001249851">
    <property type="component" value="Unassembled WGS sequence"/>
</dbReference>
<dbReference type="AlphaFoldDB" id="A0AAD9QIB1"/>
<sequence length="107" mass="11574">MRVSGHKSGTSIRSYSRQLTECKQREISHTLTSACAKGTTEIVPVSTEAGQSRSINLPSSLVLTQKVSANQETVHFHSGAFSSGCNITGYSHADWLLSFDKIPFANT</sequence>
<protein>
    <submittedName>
        <fullName evidence="1">Uncharacterized protein</fullName>
    </submittedName>
</protein>
<proteinExistence type="predicted"/>